<name>A0A1I8J140_9PLAT</name>
<dbReference type="AlphaFoldDB" id="A0A1I8J140"/>
<dbReference type="FunFam" id="3.30.200.20:FF:000271">
    <property type="entry name" value="MAPK/MAK/MRK overlapping kinase"/>
    <property type="match status" value="1"/>
</dbReference>
<dbReference type="STRING" id="282301.A0A1I8J140"/>
<dbReference type="InterPro" id="IPR000719">
    <property type="entry name" value="Prot_kinase_dom"/>
</dbReference>
<dbReference type="InterPro" id="IPR008271">
    <property type="entry name" value="Ser/Thr_kinase_AS"/>
</dbReference>
<proteinExistence type="predicted"/>
<dbReference type="GO" id="GO:0004674">
    <property type="term" value="F:protein serine/threonine kinase activity"/>
    <property type="evidence" value="ECO:0007669"/>
    <property type="project" value="UniProtKB-KW"/>
</dbReference>
<dbReference type="Gene3D" id="3.30.200.20">
    <property type="entry name" value="Phosphorylase Kinase, domain 1"/>
    <property type="match status" value="1"/>
</dbReference>
<dbReference type="InterPro" id="IPR050117">
    <property type="entry name" value="MAPK"/>
</dbReference>
<dbReference type="Proteomes" id="UP000095280">
    <property type="component" value="Unplaced"/>
</dbReference>
<dbReference type="PROSITE" id="PS50011">
    <property type="entry name" value="PROTEIN_KINASE_DOM"/>
    <property type="match status" value="1"/>
</dbReference>
<dbReference type="CDD" id="cd07831">
    <property type="entry name" value="STKc_MOK"/>
    <property type="match status" value="1"/>
</dbReference>
<evidence type="ECO:0000313" key="2">
    <source>
        <dbReference type="WBParaSite" id="maker-uti_cns_0045383-snap-gene-3.36-mRNA-1"/>
    </source>
</evidence>
<dbReference type="FunFam" id="1.10.510.10:FF:000624">
    <property type="entry name" value="Mitogen-activated protein kinase"/>
    <property type="match status" value="1"/>
</dbReference>
<accession>A0A1I8J140</accession>
<dbReference type="GO" id="GO:0005524">
    <property type="term" value="F:ATP binding"/>
    <property type="evidence" value="ECO:0007669"/>
    <property type="project" value="UniProtKB-KW"/>
</dbReference>
<organism evidence="1 2">
    <name type="scientific">Macrostomum lignano</name>
    <dbReference type="NCBI Taxonomy" id="282301"/>
    <lineage>
        <taxon>Eukaryota</taxon>
        <taxon>Metazoa</taxon>
        <taxon>Spiralia</taxon>
        <taxon>Lophotrochozoa</taxon>
        <taxon>Platyhelminthes</taxon>
        <taxon>Rhabditophora</taxon>
        <taxon>Macrostomorpha</taxon>
        <taxon>Macrostomida</taxon>
        <taxon>Macrostomidae</taxon>
        <taxon>Macrostomum</taxon>
    </lineage>
</organism>
<dbReference type="WBParaSite" id="maker-uti_cns_0045383-snap-gene-3.36-mRNA-1">
    <property type="protein sequence ID" value="maker-uti_cns_0045383-snap-gene-3.36-mRNA-1"/>
    <property type="gene ID" value="maker-uti_cns_0045383-snap-gene-3.36"/>
</dbReference>
<dbReference type="Gene3D" id="1.10.510.10">
    <property type="entry name" value="Transferase(Phosphotransferase) domain 1"/>
    <property type="match status" value="1"/>
</dbReference>
<dbReference type="PANTHER" id="PTHR24055">
    <property type="entry name" value="MITOGEN-ACTIVATED PROTEIN KINASE"/>
    <property type="match status" value="1"/>
</dbReference>
<protein>
    <submittedName>
        <fullName evidence="2">Protein kinase domain-containing protein</fullName>
    </submittedName>
</protein>
<dbReference type="SMART" id="SM00220">
    <property type="entry name" value="S_TKc"/>
    <property type="match status" value="1"/>
</dbReference>
<evidence type="ECO:0000313" key="1">
    <source>
        <dbReference type="Proteomes" id="UP000095280"/>
    </source>
</evidence>
<dbReference type="SUPFAM" id="SSF56112">
    <property type="entry name" value="Protein kinase-like (PK-like)"/>
    <property type="match status" value="1"/>
</dbReference>
<dbReference type="OrthoDB" id="2158884at2759"/>
<sequence length="530" mass="57742">MNAILKEFKVLGKKGEGTFSEVLKCQRNKDQKYYACKKMKHSYSSWEQVNALREIQAMRRLSPHPFIVQLEEIVYDKRSGSLVLVLELMEMNLYEFIRGRRHYLPEAKVQALMWQMMRGIDHMHKLGIFHRDVKPENLLIRDDRLKLADFGSCRSVKSHPPFTEYISTRWYRAPECLLTDGFYGAAMDIWSAGCVIYEVTSLRPLFPGSNEVDQIAKIHEILGTPMSDVLLKFKGKSRHISYNFAVKRGTGLDSLLSNASPQCAEVVKKMLEYDPDSRPSARSLLKLPYFRDFRPKGELAAAIQQFQQEQKQKRATAGSGAAVATAPVASSAQAEAAAAAVSTASTSVGPSPAAAGQKVTMATSSLAPAPDAGKGKLTPVLDAPAGAAGPAAVGAAGSVLGNKFNAKELQQQRLRRRRMGQLYGQNQQSRLAGGGGAGLSFPSLVQPHRHGALAASSNHPMAAGAAVRHAALLGGSSVVADAGTALGFANQSLSKQQQFYGSKQQQSTHKMFLPKGQLPSIKNNRNNKFS</sequence>
<keyword evidence="1" id="KW-1185">Reference proteome</keyword>
<dbReference type="Pfam" id="PF00069">
    <property type="entry name" value="Pkinase"/>
    <property type="match status" value="1"/>
</dbReference>
<reference evidence="2" key="1">
    <citation type="submission" date="2016-11" db="UniProtKB">
        <authorList>
            <consortium name="WormBaseParasite"/>
        </authorList>
    </citation>
    <scope>IDENTIFICATION</scope>
</reference>
<dbReference type="PROSITE" id="PS00108">
    <property type="entry name" value="PROTEIN_KINASE_ST"/>
    <property type="match status" value="1"/>
</dbReference>
<dbReference type="InterPro" id="IPR011009">
    <property type="entry name" value="Kinase-like_dom_sf"/>
</dbReference>